<dbReference type="PROSITE" id="PS50016">
    <property type="entry name" value="ZF_PHD_2"/>
    <property type="match status" value="1"/>
</dbReference>
<dbReference type="Gene3D" id="3.30.40.10">
    <property type="entry name" value="Zinc/RING finger domain, C3HC4 (zinc finger)"/>
    <property type="match status" value="1"/>
</dbReference>
<evidence type="ECO:0000256" key="2">
    <source>
        <dbReference type="ARBA" id="ARBA00022771"/>
    </source>
</evidence>
<evidence type="ECO:0000256" key="1">
    <source>
        <dbReference type="ARBA" id="ARBA00022723"/>
    </source>
</evidence>
<dbReference type="InterPro" id="IPR008042">
    <property type="entry name" value="Retrotrans_Pao"/>
</dbReference>
<dbReference type="SUPFAM" id="SSF56672">
    <property type="entry name" value="DNA/RNA polymerases"/>
    <property type="match status" value="1"/>
</dbReference>
<dbReference type="InterPro" id="IPR005312">
    <property type="entry name" value="DUF1759"/>
</dbReference>
<reference evidence="9" key="2">
    <citation type="submission" date="2025-05" db="UniProtKB">
        <authorList>
            <consortium name="EnsemblMetazoa"/>
        </authorList>
    </citation>
    <scope>IDENTIFICATION</scope>
    <source>
        <strain evidence="9">Foshan</strain>
    </source>
</reference>
<proteinExistence type="predicted"/>
<dbReference type="InterPro" id="IPR019787">
    <property type="entry name" value="Znf_PHD-finger"/>
</dbReference>
<dbReference type="Proteomes" id="UP000069940">
    <property type="component" value="Unassembled WGS sequence"/>
</dbReference>
<dbReference type="InterPro" id="IPR019786">
    <property type="entry name" value="Zinc_finger_PHD-type_CS"/>
</dbReference>
<keyword evidence="5" id="KW-0175">Coiled coil</keyword>
<dbReference type="Gene3D" id="3.30.420.10">
    <property type="entry name" value="Ribonuclease H-like superfamily/Ribonuclease H"/>
    <property type="match status" value="1"/>
</dbReference>
<dbReference type="SMART" id="SM00249">
    <property type="entry name" value="PHD"/>
    <property type="match status" value="1"/>
</dbReference>
<dbReference type="SUPFAM" id="SSF53098">
    <property type="entry name" value="Ribonuclease H-like"/>
    <property type="match status" value="1"/>
</dbReference>
<feature type="compositionally biased region" description="Polar residues" evidence="6">
    <location>
        <begin position="2066"/>
        <end position="2087"/>
    </location>
</feature>
<reference evidence="10" key="1">
    <citation type="journal article" date="2015" name="Proc. Natl. Acad. Sci. U.S.A.">
        <title>Genome sequence of the Asian Tiger mosquito, Aedes albopictus, reveals insights into its biology, genetics, and evolution.</title>
        <authorList>
            <person name="Chen X.G."/>
            <person name="Jiang X."/>
            <person name="Gu J."/>
            <person name="Xu M."/>
            <person name="Wu Y."/>
            <person name="Deng Y."/>
            <person name="Zhang C."/>
            <person name="Bonizzoni M."/>
            <person name="Dermauw W."/>
            <person name="Vontas J."/>
            <person name="Armbruster P."/>
            <person name="Huang X."/>
            <person name="Yang Y."/>
            <person name="Zhang H."/>
            <person name="He W."/>
            <person name="Peng H."/>
            <person name="Liu Y."/>
            <person name="Wu K."/>
            <person name="Chen J."/>
            <person name="Lirakis M."/>
            <person name="Topalis P."/>
            <person name="Van Leeuwen T."/>
            <person name="Hall A.B."/>
            <person name="Jiang X."/>
            <person name="Thorpe C."/>
            <person name="Mueller R.L."/>
            <person name="Sun C."/>
            <person name="Waterhouse R.M."/>
            <person name="Yan G."/>
            <person name="Tu Z.J."/>
            <person name="Fang X."/>
            <person name="James A.A."/>
        </authorList>
    </citation>
    <scope>NUCLEOTIDE SEQUENCE [LARGE SCALE GENOMIC DNA]</scope>
    <source>
        <strain evidence="10">Foshan</strain>
    </source>
</reference>
<feature type="compositionally biased region" description="Basic and acidic residues" evidence="6">
    <location>
        <begin position="2094"/>
        <end position="2107"/>
    </location>
</feature>
<organism evidence="9 10">
    <name type="scientific">Aedes albopictus</name>
    <name type="common">Asian tiger mosquito</name>
    <name type="synonym">Stegomyia albopicta</name>
    <dbReference type="NCBI Taxonomy" id="7160"/>
    <lineage>
        <taxon>Eukaryota</taxon>
        <taxon>Metazoa</taxon>
        <taxon>Ecdysozoa</taxon>
        <taxon>Arthropoda</taxon>
        <taxon>Hexapoda</taxon>
        <taxon>Insecta</taxon>
        <taxon>Pterygota</taxon>
        <taxon>Neoptera</taxon>
        <taxon>Endopterygota</taxon>
        <taxon>Diptera</taxon>
        <taxon>Nematocera</taxon>
        <taxon>Culicoidea</taxon>
        <taxon>Culicidae</taxon>
        <taxon>Culicinae</taxon>
        <taxon>Aedini</taxon>
        <taxon>Aedes</taxon>
        <taxon>Stegomyia</taxon>
    </lineage>
</organism>
<keyword evidence="1" id="KW-0479">Metal-binding</keyword>
<feature type="coiled-coil region" evidence="5">
    <location>
        <begin position="95"/>
        <end position="146"/>
    </location>
</feature>
<keyword evidence="2 4" id="KW-0863">Zinc-finger</keyword>
<dbReference type="InterPro" id="IPR012337">
    <property type="entry name" value="RNaseH-like_sf"/>
</dbReference>
<dbReference type="SUPFAM" id="SSF57903">
    <property type="entry name" value="FYVE/PHD zinc finger"/>
    <property type="match status" value="1"/>
</dbReference>
<dbReference type="Pfam" id="PF18701">
    <property type="entry name" value="DUF5641"/>
    <property type="match status" value="1"/>
</dbReference>
<dbReference type="PANTHER" id="PTHR47331">
    <property type="entry name" value="PHD-TYPE DOMAIN-CONTAINING PROTEIN"/>
    <property type="match status" value="1"/>
</dbReference>
<dbReference type="InterPro" id="IPR011011">
    <property type="entry name" value="Znf_FYVE_PHD"/>
</dbReference>
<evidence type="ECO:0000256" key="5">
    <source>
        <dbReference type="SAM" id="Coils"/>
    </source>
</evidence>
<evidence type="ECO:0000313" key="9">
    <source>
        <dbReference type="EnsemblMetazoa" id="AALFPA23_012482.P17893"/>
    </source>
</evidence>
<dbReference type="InterPro" id="IPR001965">
    <property type="entry name" value="Znf_PHD"/>
</dbReference>
<keyword evidence="3" id="KW-0862">Zinc</keyword>
<dbReference type="PROSITE" id="PS01359">
    <property type="entry name" value="ZF_PHD_1"/>
    <property type="match status" value="1"/>
</dbReference>
<accession>A0ABM1YVE7</accession>
<feature type="domain" description="PHD-type" evidence="7">
    <location>
        <begin position="6"/>
        <end position="56"/>
    </location>
</feature>
<dbReference type="InterPro" id="IPR013083">
    <property type="entry name" value="Znf_RING/FYVE/PHD"/>
</dbReference>
<dbReference type="Pfam" id="PF03564">
    <property type="entry name" value="DUF1759"/>
    <property type="match status" value="1"/>
</dbReference>
<dbReference type="InterPro" id="IPR036397">
    <property type="entry name" value="RNaseH_sf"/>
</dbReference>
<feature type="domain" description="Integrase catalytic" evidence="8">
    <location>
        <begin position="1757"/>
        <end position="1942"/>
    </location>
</feature>
<evidence type="ECO:0000259" key="8">
    <source>
        <dbReference type="PROSITE" id="PS50994"/>
    </source>
</evidence>
<keyword evidence="10" id="KW-1185">Reference proteome</keyword>
<dbReference type="InterPro" id="IPR001584">
    <property type="entry name" value="Integrase_cat-core"/>
</dbReference>
<dbReference type="InterPro" id="IPR043502">
    <property type="entry name" value="DNA/RNA_pol_sf"/>
</dbReference>
<feature type="region of interest" description="Disordered" evidence="6">
    <location>
        <begin position="2061"/>
        <end position="2107"/>
    </location>
</feature>
<evidence type="ECO:0000259" key="7">
    <source>
        <dbReference type="PROSITE" id="PS50016"/>
    </source>
</evidence>
<evidence type="ECO:0000256" key="4">
    <source>
        <dbReference type="PROSITE-ProRule" id="PRU00146"/>
    </source>
</evidence>
<dbReference type="GeneID" id="134288396"/>
<dbReference type="PROSITE" id="PS50994">
    <property type="entry name" value="INTEGRASE"/>
    <property type="match status" value="1"/>
</dbReference>
<dbReference type="InterPro" id="IPR040676">
    <property type="entry name" value="DUF5641"/>
</dbReference>
<evidence type="ECO:0000313" key="10">
    <source>
        <dbReference type="Proteomes" id="UP000069940"/>
    </source>
</evidence>
<dbReference type="RefSeq" id="XP_062709145.1">
    <property type="nucleotide sequence ID" value="XM_062853161.1"/>
</dbReference>
<dbReference type="EnsemblMetazoa" id="AALFPA23_012482.R17893">
    <property type="protein sequence ID" value="AALFPA23_012482.P17893"/>
    <property type="gene ID" value="AALFPA23_012482"/>
</dbReference>
<dbReference type="PANTHER" id="PTHR47331:SF1">
    <property type="entry name" value="GAG-LIKE PROTEIN"/>
    <property type="match status" value="1"/>
</dbReference>
<evidence type="ECO:0000256" key="3">
    <source>
        <dbReference type="ARBA" id="ARBA00022833"/>
    </source>
</evidence>
<name>A0ABM1YVE7_AEDAL</name>
<protein>
    <submittedName>
        <fullName evidence="9">Uncharacterized protein</fullName>
    </submittedName>
</protein>
<evidence type="ECO:0000256" key="6">
    <source>
        <dbReference type="SAM" id="MobiDB-lite"/>
    </source>
</evidence>
<sequence>MPETSRFDCRSCSLANNIDDMVECEGGCGGWFHYGCVGFDDGKKEENWKCSSCVARNMATAPPAGAIGGNPTGFQQPVFTTTSGSSGSGTPDLAAERVKRNLKLLEEQQSFLLREIELEQKRDFEQKKLQLEKEAWRVRYELLNAQTGQMRGDVNEPGVAVDWANRLSLVASSFIPTSGASSSTPTSANTNVSVPTPLISTGVVCPQTGVPVSSLPTSSTNVHQGISSVPFHTVLPPVTNNFQQSVASAGAVTRSALIDVQSGLTSNPYTMGPTPSYIHDFLPGGGRSQPGSSTPITSATSVPWSDPATSYTYLTQSLPPTISTVGSIGSFPLQAAHVSQNNQYPCYGNQMSLGLGLGQVPQYSMYTMRPQTSQINVSMPYAPSSIPQSIPFPPHVSAANQAAPVVNIGDLGGPTPRQLAARHAMSRDLPTFSGNPEEWPMFHSAFYTSTEACGYSEVENLGRLQRCLKGSALEAVRSRLLLPSAVPQVMQTLQLLYGRPEQIIYSLLTKVRDVPAPKADNLKTLVTFGMTVQNFCDYLVAAGQVVHLSNPVLLQELIDKLPAHLKLDWAVYKRQFPLVDLRVFGAYMANLVSAAADVTLTLDSTAVKASKPEKAKGYLNVHSSSSTEIDTVKPTSEEPKIAASGVRCLICSDPNHKVKECDVFKRLKGEEKWKAVQTHHLCRVCLGKHGRKPCRSQLRCEVQGCQLRHHPLLHSGSTTTTASPAIKPTSRVPVNPTTVANLVAKQSEGVNAHRHSQNTTLFRVLPVTLFGNGRSIETFAFIDEGSSVTLLEKWIADELDIKGFKRRLCLTWTGNVSRDEDDSHQVTIEIAGTEADRRYKLEEVRTVKSLALPKQSLCYSELAERYRHLQKLPVKDYESVTPGILIGAEHAHLTATKQLREGKTGEPVAARTRLGWAVYGPVQQGMPNGSFNFHICECEDDGKLHDLVKQYFTVESVGVSADKGPESEEEKRARSILERTTRRVGEGFETGLLWRYDDVEFPDSFPMAVRRLQCFERRLKKNPEVEESVRRQIIEYQRKSYIHKASEEELKSAEPGKVWYLPLSVVQNPKKPSKIRLVWDAAAKVNGISLNSMLVKGPDLVVPLPTVLCGFRERRVALGGDLQEMFHQVKIRSEDRQAQRFLYRENPTENPTVFVMDVATFGSSSSPCSAQYIKNLNAREHAQEFPRAAEAIERRHYVDDYFDSFDDEDEACRVAQEVRIVHKRGGFTIRNWLSNSSEVLRRVGAVAATKDECCQMQLGADKTGQTERVLGMLWAPMPDIFTYAAVSELPTITPTKRNILRCVMSQYDPLGLLSHFLVHGRVIIQDIWRSKADWDDIVGEEIQERWRRWIEVFEDLQNVRIPRAYFPSAASTEITDLQLHIFVDASEVAYACVAYFRANIRGQFQTALVGAKSKVSPLKSLSIPRLELQAAIIGCRLLKTLCASHSLPIKRRFMWTDSKTVLAWINSDHRRYRQFVACRIGEILSKSNAEEWMWIPTKQNVADEATKWGKGPSFDPDSRWFTGPQFLKEAQESWPIQPTSVETLEEQKPCLVLHVRPQNYLVDWSRFSKFERLWRAIAYIYRLVGNFRRKRLGLTPNRGHLTLEELNKAQNCLWRLAQENAFSEEAKLLKKVVEGNRSAILEKTSRIYKLSPFLDDHGVIRMDSRLSAARFVAFDVQFPIILPKDHPLTCLLLDWYHRTYLHGNNETIVNEVRQRFHVSSLRTQVRKVAKSCMYCKVKKAKPCVPRMAPLPEARLSPFVRPFSYVGLDYFGPINVKVGRSLVKRWVALFTCLTIRAVHLEVAHSLSTNSCKMAIRRFLVRRGSPLEIWSDNGTNFVGASRELQTQVKQMNEKLSAVFTNATTKWIFNPPSAPHMGGSWERLVRSVKVAFAGLSITRNPDDETLLTLMTEAEGVINTRPLTFMPLENDSQEALTPNHFLLLSSQGVAQRPEPLVDRAEFLRNSYSFMKGLVDEFWHRWIKEYLPTIAVRTKWIEDSRDLQEGDAVIVVDESTRNGWLRGRVLSVVKGCDGRVRQAYVRTSTGVLRRPASKIAVLEIQSGRGEKDLGNTGQPESSDQYYGSGDVGSTTPLLAETDEQVKRLDSQLVKEQ</sequence>
<dbReference type="Pfam" id="PF05380">
    <property type="entry name" value="Peptidase_A17"/>
    <property type="match status" value="1"/>
</dbReference>